<dbReference type="EMBL" id="JARK01001348">
    <property type="protein sequence ID" value="EYC25058.1"/>
    <property type="molecule type" value="Genomic_DNA"/>
</dbReference>
<evidence type="ECO:0000256" key="1">
    <source>
        <dbReference type="SAM" id="MobiDB-lite"/>
    </source>
</evidence>
<organism evidence="2 3">
    <name type="scientific">Ancylostoma ceylanicum</name>
    <dbReference type="NCBI Taxonomy" id="53326"/>
    <lineage>
        <taxon>Eukaryota</taxon>
        <taxon>Metazoa</taxon>
        <taxon>Ecdysozoa</taxon>
        <taxon>Nematoda</taxon>
        <taxon>Chromadorea</taxon>
        <taxon>Rhabditida</taxon>
        <taxon>Rhabditina</taxon>
        <taxon>Rhabditomorpha</taxon>
        <taxon>Strongyloidea</taxon>
        <taxon>Ancylostomatidae</taxon>
        <taxon>Ancylostomatinae</taxon>
        <taxon>Ancylostoma</taxon>
    </lineage>
</organism>
<evidence type="ECO:0000313" key="3">
    <source>
        <dbReference type="Proteomes" id="UP000024635"/>
    </source>
</evidence>
<gene>
    <name evidence="2" type="primary">Acey_s0012.g1676</name>
    <name evidence="2" type="ORF">Y032_0012g1676</name>
</gene>
<protein>
    <submittedName>
        <fullName evidence="2">Uncharacterized protein</fullName>
    </submittedName>
</protein>
<accession>A0A016VEC8</accession>
<name>A0A016VEC8_9BILA</name>
<dbReference type="Proteomes" id="UP000024635">
    <property type="component" value="Unassembled WGS sequence"/>
</dbReference>
<proteinExistence type="predicted"/>
<comment type="caution">
    <text evidence="2">The sequence shown here is derived from an EMBL/GenBank/DDBJ whole genome shotgun (WGS) entry which is preliminary data.</text>
</comment>
<reference evidence="3" key="1">
    <citation type="journal article" date="2015" name="Nat. Genet.">
        <title>The genome and transcriptome of the zoonotic hookworm Ancylostoma ceylanicum identify infection-specific gene families.</title>
        <authorList>
            <person name="Schwarz E.M."/>
            <person name="Hu Y."/>
            <person name="Antoshechkin I."/>
            <person name="Miller M.M."/>
            <person name="Sternberg P.W."/>
            <person name="Aroian R.V."/>
        </authorList>
    </citation>
    <scope>NUCLEOTIDE SEQUENCE</scope>
    <source>
        <strain evidence="3">HY135</strain>
    </source>
</reference>
<feature type="region of interest" description="Disordered" evidence="1">
    <location>
        <begin position="65"/>
        <end position="84"/>
    </location>
</feature>
<evidence type="ECO:0000313" key="2">
    <source>
        <dbReference type="EMBL" id="EYC25058.1"/>
    </source>
</evidence>
<dbReference type="AlphaFoldDB" id="A0A016VEC8"/>
<sequence length="150" mass="16612">MMTICTFNARTLASEASIEDLMVQARKIRYDVIGLTLGRVTGTAASVRTRFEGLSRLPKTKCTMMTDEDEHHRPDGQTSSQSPLKSDMMLFVSLERTERIGPPWHVRGANGSIAGVRSVYPTINGNQGDQGDQGSFPWGPTFYTTCNEHE</sequence>
<keyword evidence="3" id="KW-1185">Reference proteome</keyword>